<comment type="caution">
    <text evidence="5">The sequence shown here is derived from an EMBL/GenBank/DDBJ whole genome shotgun (WGS) entry which is preliminary data.</text>
</comment>
<dbReference type="CDD" id="cd06170">
    <property type="entry name" value="LuxR_C_like"/>
    <property type="match status" value="1"/>
</dbReference>
<accession>A0ABS1R6V8</accession>
<name>A0ABS1R6V8_9SPHI</name>
<dbReference type="InterPro" id="IPR000014">
    <property type="entry name" value="PAS"/>
</dbReference>
<dbReference type="InterPro" id="IPR035965">
    <property type="entry name" value="PAS-like_dom_sf"/>
</dbReference>
<dbReference type="SMART" id="SM00421">
    <property type="entry name" value="HTH_LUXR"/>
    <property type="match status" value="1"/>
</dbReference>
<evidence type="ECO:0000256" key="2">
    <source>
        <dbReference type="ARBA" id="ARBA00023125"/>
    </source>
</evidence>
<organism evidence="5 6">
    <name type="scientific">Sphingobacterium faecale</name>
    <dbReference type="NCBI Taxonomy" id="2803775"/>
    <lineage>
        <taxon>Bacteria</taxon>
        <taxon>Pseudomonadati</taxon>
        <taxon>Bacteroidota</taxon>
        <taxon>Sphingobacteriia</taxon>
        <taxon>Sphingobacteriales</taxon>
        <taxon>Sphingobacteriaceae</taxon>
        <taxon>Sphingobacterium</taxon>
    </lineage>
</organism>
<dbReference type="Pfam" id="PF00196">
    <property type="entry name" value="GerE"/>
    <property type="match status" value="1"/>
</dbReference>
<keyword evidence="6" id="KW-1185">Reference proteome</keyword>
<dbReference type="Gene3D" id="3.30.450.20">
    <property type="entry name" value="PAS domain"/>
    <property type="match status" value="1"/>
</dbReference>
<evidence type="ECO:0000256" key="3">
    <source>
        <dbReference type="ARBA" id="ARBA00023163"/>
    </source>
</evidence>
<keyword evidence="1" id="KW-0805">Transcription regulation</keyword>
<proteinExistence type="predicted"/>
<dbReference type="PROSITE" id="PS50043">
    <property type="entry name" value="HTH_LUXR_2"/>
    <property type="match status" value="1"/>
</dbReference>
<evidence type="ECO:0000313" key="6">
    <source>
        <dbReference type="Proteomes" id="UP000625283"/>
    </source>
</evidence>
<dbReference type="InterPro" id="IPR013655">
    <property type="entry name" value="PAS_fold_3"/>
</dbReference>
<dbReference type="InterPro" id="IPR000792">
    <property type="entry name" value="Tscrpt_reg_LuxR_C"/>
</dbReference>
<dbReference type="PANTHER" id="PTHR44688:SF16">
    <property type="entry name" value="DNA-BINDING TRANSCRIPTIONAL ACTIVATOR DEVR_DOSR"/>
    <property type="match status" value="1"/>
</dbReference>
<keyword evidence="2" id="KW-0238">DNA-binding</keyword>
<dbReference type="SUPFAM" id="SSF46894">
    <property type="entry name" value="C-terminal effector domain of the bipartite response regulators"/>
    <property type="match status" value="1"/>
</dbReference>
<dbReference type="EMBL" id="JAERTY010000009">
    <property type="protein sequence ID" value="MBL1410447.1"/>
    <property type="molecule type" value="Genomic_DNA"/>
</dbReference>
<dbReference type="PRINTS" id="PR00038">
    <property type="entry name" value="HTHLUXR"/>
</dbReference>
<dbReference type="SUPFAM" id="SSF55785">
    <property type="entry name" value="PYP-like sensor domain (PAS domain)"/>
    <property type="match status" value="1"/>
</dbReference>
<evidence type="ECO:0000256" key="1">
    <source>
        <dbReference type="ARBA" id="ARBA00023015"/>
    </source>
</evidence>
<protein>
    <submittedName>
        <fullName evidence="5">PAS domain-containing protein</fullName>
    </submittedName>
</protein>
<evidence type="ECO:0000259" key="4">
    <source>
        <dbReference type="PROSITE" id="PS50043"/>
    </source>
</evidence>
<dbReference type="InterPro" id="IPR016032">
    <property type="entry name" value="Sig_transdc_resp-reg_C-effctor"/>
</dbReference>
<dbReference type="Proteomes" id="UP000625283">
    <property type="component" value="Unassembled WGS sequence"/>
</dbReference>
<gene>
    <name evidence="5" type="ORF">JKG61_16945</name>
</gene>
<dbReference type="RefSeq" id="WP_202104138.1">
    <property type="nucleotide sequence ID" value="NZ_JAERTY010000009.1"/>
</dbReference>
<dbReference type="PANTHER" id="PTHR44688">
    <property type="entry name" value="DNA-BINDING TRANSCRIPTIONAL ACTIVATOR DEVR_DOSR"/>
    <property type="match status" value="1"/>
</dbReference>
<dbReference type="CDD" id="cd00130">
    <property type="entry name" value="PAS"/>
    <property type="match status" value="1"/>
</dbReference>
<dbReference type="Gene3D" id="1.10.10.10">
    <property type="entry name" value="Winged helix-like DNA-binding domain superfamily/Winged helix DNA-binding domain"/>
    <property type="match status" value="1"/>
</dbReference>
<dbReference type="InterPro" id="IPR036388">
    <property type="entry name" value="WH-like_DNA-bd_sf"/>
</dbReference>
<dbReference type="Pfam" id="PF08447">
    <property type="entry name" value="PAS_3"/>
    <property type="match status" value="1"/>
</dbReference>
<feature type="domain" description="HTH luxR-type" evidence="4">
    <location>
        <begin position="168"/>
        <end position="233"/>
    </location>
</feature>
<evidence type="ECO:0000313" key="5">
    <source>
        <dbReference type="EMBL" id="MBL1410447.1"/>
    </source>
</evidence>
<sequence>MKTTNRDTNWGALVNGQKAMKATNDIEISKIDSYYFIFNCFENKIEYVNNTFEILTGYPKELFDINKLLDIIHPDDIDYFIACESRGLRFTNTLSFSEHFRYIMSYTYRIKTNNNQYVAIRQECQAIEVDSKGHLTKTFVTHRREKDFRNRDENDYYIFDKDKNQKLNATNFYNLTKREREIVDLVQDGLDSKQIGKKLHSSKHTIDTHRRNILKKTNSKNFIELLTKLNGFYITETD</sequence>
<keyword evidence="3" id="KW-0804">Transcription</keyword>
<reference evidence="5 6" key="1">
    <citation type="submission" date="2021-01" db="EMBL/GenBank/DDBJ databases">
        <title>C459-1 draft genome sequence.</title>
        <authorList>
            <person name="Zhang X.-F."/>
        </authorList>
    </citation>
    <scope>NUCLEOTIDE SEQUENCE [LARGE SCALE GENOMIC DNA]</scope>
    <source>
        <strain evidence="6">C459-1</strain>
    </source>
</reference>